<keyword evidence="9" id="KW-1185">Reference proteome</keyword>
<dbReference type="Gene3D" id="1.10.520.20">
    <property type="entry name" value="N-terminal domain of the delta subunit of the F1F0-ATP synthase"/>
    <property type="match status" value="1"/>
</dbReference>
<keyword evidence="2 7" id="KW-0813">Transport</keyword>
<keyword evidence="3 7" id="KW-0375">Hydrogen ion transport</keyword>
<dbReference type="EMBL" id="ALXG01000049">
    <property type="protein sequence ID" value="ETO39855.1"/>
    <property type="molecule type" value="Genomic_DNA"/>
</dbReference>
<evidence type="ECO:0000256" key="2">
    <source>
        <dbReference type="ARBA" id="ARBA00022448"/>
    </source>
</evidence>
<protein>
    <recommendedName>
        <fullName evidence="7">ATP synthase subunit delta</fullName>
    </recommendedName>
    <alternativeName>
        <fullName evidence="7">ATP synthase F(1) sector subunit delta</fullName>
    </alternativeName>
    <alternativeName>
        <fullName evidence="7">F-type ATPase subunit delta</fullName>
        <shortName evidence="7">F-ATPase subunit delta</shortName>
    </alternativeName>
</protein>
<dbReference type="RefSeq" id="WP_009166517.1">
    <property type="nucleotide sequence ID" value="NZ_ALXG01000049.1"/>
</dbReference>
<keyword evidence="5 7" id="KW-0472">Membrane</keyword>
<dbReference type="GO" id="GO:0045259">
    <property type="term" value="C:proton-transporting ATP synthase complex"/>
    <property type="evidence" value="ECO:0007669"/>
    <property type="project" value="UniProtKB-KW"/>
</dbReference>
<comment type="similarity">
    <text evidence="7">Belongs to the ATPase delta chain family.</text>
</comment>
<dbReference type="NCBIfam" id="TIGR01145">
    <property type="entry name" value="ATP_synt_delta"/>
    <property type="match status" value="1"/>
</dbReference>
<proteinExistence type="inferred from homology"/>
<dbReference type="InterPro" id="IPR026015">
    <property type="entry name" value="ATP_synth_OSCP/delta_N_sf"/>
</dbReference>
<organism evidence="8 9">
    <name type="scientific">Fructilactobacillus florum 8D</name>
    <dbReference type="NCBI Taxonomy" id="1221538"/>
    <lineage>
        <taxon>Bacteria</taxon>
        <taxon>Bacillati</taxon>
        <taxon>Bacillota</taxon>
        <taxon>Bacilli</taxon>
        <taxon>Lactobacillales</taxon>
        <taxon>Lactobacillaceae</taxon>
        <taxon>Fructilactobacillus</taxon>
    </lineage>
</organism>
<dbReference type="AlphaFoldDB" id="W9EFR8"/>
<dbReference type="Proteomes" id="UP000019474">
    <property type="component" value="Unassembled WGS sequence"/>
</dbReference>
<comment type="function">
    <text evidence="7">F(1)F(0) ATP synthase produces ATP from ADP in the presence of a proton or sodium gradient. F-type ATPases consist of two structural domains, F(1) containing the extramembraneous catalytic core and F(0) containing the membrane proton channel, linked together by a central stalk and a peripheral stalk. During catalysis, ATP synthesis in the catalytic domain of F(1) is coupled via a rotary mechanism of the central stalk subunits to proton translocation.</text>
</comment>
<sequence length="181" mass="19538">MSLSKLDVAKRYSKALYETLSANNQISAGQADLNALKSVFTANPTLVQALTSVGLTHSQKVALLNPLLTAADTPSVSKMVQMLFDYGRIDDLVAVVDQFNDRYNDEHGIVRATVATAVPLDALQQAKIAQALSKRLQVQHVNLDVNVDPSLIGGLVVHSAGVIFDGSVRTKIQQMRQLLLS</sequence>
<evidence type="ECO:0000256" key="7">
    <source>
        <dbReference type="HAMAP-Rule" id="MF_01416"/>
    </source>
</evidence>
<dbReference type="OrthoDB" id="9786633at2"/>
<keyword evidence="7" id="KW-1003">Cell membrane</keyword>
<evidence type="ECO:0000256" key="3">
    <source>
        <dbReference type="ARBA" id="ARBA00022781"/>
    </source>
</evidence>
<comment type="caution">
    <text evidence="8">The sequence shown here is derived from an EMBL/GenBank/DDBJ whole genome shotgun (WGS) entry which is preliminary data.</text>
</comment>
<name>W9EFR8_9LACO</name>
<evidence type="ECO:0000256" key="4">
    <source>
        <dbReference type="ARBA" id="ARBA00023065"/>
    </source>
</evidence>
<dbReference type="Pfam" id="PF00213">
    <property type="entry name" value="OSCP"/>
    <property type="match status" value="1"/>
</dbReference>
<dbReference type="GO" id="GO:0046933">
    <property type="term" value="F:proton-transporting ATP synthase activity, rotational mechanism"/>
    <property type="evidence" value="ECO:0007669"/>
    <property type="project" value="UniProtKB-UniRule"/>
</dbReference>
<keyword evidence="4 7" id="KW-0406">Ion transport</keyword>
<dbReference type="InterPro" id="IPR000711">
    <property type="entry name" value="ATPase_OSCP/dsu"/>
</dbReference>
<evidence type="ECO:0000256" key="5">
    <source>
        <dbReference type="ARBA" id="ARBA00023136"/>
    </source>
</evidence>
<comment type="subcellular location">
    <subcellularLocation>
        <location evidence="7">Cell membrane</location>
        <topology evidence="7">Peripheral membrane protein</topology>
    </subcellularLocation>
    <subcellularLocation>
        <location evidence="1">Membrane</location>
    </subcellularLocation>
</comment>
<dbReference type="SUPFAM" id="SSF47928">
    <property type="entry name" value="N-terminal domain of the delta subunit of the F1F0-ATP synthase"/>
    <property type="match status" value="1"/>
</dbReference>
<keyword evidence="7" id="KW-0139">CF(1)</keyword>
<dbReference type="HAMAP" id="MF_01416">
    <property type="entry name" value="ATP_synth_delta_bact"/>
    <property type="match status" value="1"/>
</dbReference>
<dbReference type="PATRIC" id="fig|1221538.3.peg.1192"/>
<evidence type="ECO:0000256" key="6">
    <source>
        <dbReference type="ARBA" id="ARBA00023310"/>
    </source>
</evidence>
<gene>
    <name evidence="7" type="primary">atpH</name>
    <name evidence="8" type="ORF">B808_1186</name>
</gene>
<dbReference type="PANTHER" id="PTHR11910">
    <property type="entry name" value="ATP SYNTHASE DELTA CHAIN"/>
    <property type="match status" value="1"/>
</dbReference>
<evidence type="ECO:0000313" key="8">
    <source>
        <dbReference type="EMBL" id="ETO39855.1"/>
    </source>
</evidence>
<dbReference type="PRINTS" id="PR00125">
    <property type="entry name" value="ATPASEDELTA"/>
</dbReference>
<evidence type="ECO:0000256" key="1">
    <source>
        <dbReference type="ARBA" id="ARBA00004370"/>
    </source>
</evidence>
<keyword evidence="6 7" id="KW-0066">ATP synthesis</keyword>
<accession>W9EFR8</accession>
<reference evidence="8 9" key="1">
    <citation type="submission" date="2012-08" db="EMBL/GenBank/DDBJ databases">
        <title>Genome sequencing of Lactobacillus florum 8D.</title>
        <authorList>
            <person name="Kim E.B."/>
            <person name="Marco M.L."/>
        </authorList>
    </citation>
    <scope>NUCLEOTIDE SEQUENCE [LARGE SCALE GENOMIC DNA]</scope>
    <source>
        <strain evidence="8 9">8D</strain>
    </source>
</reference>
<evidence type="ECO:0000313" key="9">
    <source>
        <dbReference type="Proteomes" id="UP000019474"/>
    </source>
</evidence>
<dbReference type="GO" id="GO:0005886">
    <property type="term" value="C:plasma membrane"/>
    <property type="evidence" value="ECO:0007669"/>
    <property type="project" value="UniProtKB-SubCell"/>
</dbReference>
<comment type="function">
    <text evidence="7">This protein is part of the stalk that links CF(0) to CF(1). It either transmits conformational changes from CF(0) to CF(1) or is implicated in proton conduction.</text>
</comment>